<keyword evidence="7" id="KW-1185">Reference proteome</keyword>
<evidence type="ECO:0000313" key="7">
    <source>
        <dbReference type="Proteomes" id="UP000078486"/>
    </source>
</evidence>
<evidence type="ECO:0000259" key="5">
    <source>
        <dbReference type="SMART" id="SM00563"/>
    </source>
</evidence>
<evidence type="ECO:0000256" key="3">
    <source>
        <dbReference type="ARBA" id="ARBA00023315"/>
    </source>
</evidence>
<dbReference type="CDD" id="cd07989">
    <property type="entry name" value="LPLAT_AGPAT-like"/>
    <property type="match status" value="1"/>
</dbReference>
<dbReference type="Proteomes" id="UP000078486">
    <property type="component" value="Unassembled WGS sequence"/>
</dbReference>
<name>A0A178IJE7_9BACT</name>
<gene>
    <name evidence="6" type="ORF">AW736_14190</name>
</gene>
<dbReference type="RefSeq" id="WP_068770841.1">
    <property type="nucleotide sequence ID" value="NZ_CP109796.1"/>
</dbReference>
<keyword evidence="4" id="KW-0472">Membrane</keyword>
<dbReference type="PANTHER" id="PTHR10434:SF11">
    <property type="entry name" value="1-ACYL-SN-GLYCEROL-3-PHOSPHATE ACYLTRANSFERASE"/>
    <property type="match status" value="1"/>
</dbReference>
<comment type="caution">
    <text evidence="6">The sequence shown here is derived from an EMBL/GenBank/DDBJ whole genome shotgun (WGS) entry which is preliminary data.</text>
</comment>
<dbReference type="PANTHER" id="PTHR10434">
    <property type="entry name" value="1-ACYL-SN-GLYCEROL-3-PHOSPHATE ACYLTRANSFERASE"/>
    <property type="match status" value="1"/>
</dbReference>
<sequence length="257" mass="28137">MTRRIACIYYALAYYASWAWFGLGGCAVNLLSLPLLPWRQSPRVNRLARRAVRVLFRQWVFWFRTSRMLRITWRGFARPAAAPAARPGTVFIANHPTLVDAPILLARLPADTVCIFKPALMRNPAIGPAAIVGGHASGTGGIDLVRDLAERIAGGLSLLIFPEGTRTDAGAALNPLKPGFALIANRAGAAVRLVRIRSSRGLVPRGRAWWKPPAVLPATLEFALDREWPHDPRKPAAALTAEIEAYLRGELVKEAGR</sequence>
<protein>
    <recommendedName>
        <fullName evidence="5">Phospholipid/glycerol acyltransferase domain-containing protein</fullName>
    </recommendedName>
</protein>
<dbReference type="Pfam" id="PF01553">
    <property type="entry name" value="Acyltransferase"/>
    <property type="match status" value="1"/>
</dbReference>
<feature type="domain" description="Phospholipid/glycerol acyltransferase" evidence="5">
    <location>
        <begin position="89"/>
        <end position="199"/>
    </location>
</feature>
<keyword evidence="4" id="KW-1133">Transmembrane helix</keyword>
<dbReference type="SMART" id="SM00563">
    <property type="entry name" value="PlsC"/>
    <property type="match status" value="1"/>
</dbReference>
<dbReference type="EMBL" id="LRRQ01000101">
    <property type="protein sequence ID" value="OAM89226.1"/>
    <property type="molecule type" value="Genomic_DNA"/>
</dbReference>
<evidence type="ECO:0000313" key="6">
    <source>
        <dbReference type="EMBL" id="OAM89226.1"/>
    </source>
</evidence>
<organism evidence="6 7">
    <name type="scientific">Termitidicoccus mucosus</name>
    <dbReference type="NCBI Taxonomy" id="1184151"/>
    <lineage>
        <taxon>Bacteria</taxon>
        <taxon>Pseudomonadati</taxon>
        <taxon>Verrucomicrobiota</taxon>
        <taxon>Opitutia</taxon>
        <taxon>Opitutales</taxon>
        <taxon>Opitutaceae</taxon>
        <taxon>Termitidicoccus</taxon>
    </lineage>
</organism>
<comment type="pathway">
    <text evidence="1">Lipid metabolism.</text>
</comment>
<accession>A0A178IJE7</accession>
<dbReference type="OrthoDB" id="9803035at2"/>
<feature type="transmembrane region" description="Helical" evidence="4">
    <location>
        <begin position="12"/>
        <end position="36"/>
    </location>
</feature>
<evidence type="ECO:0000256" key="4">
    <source>
        <dbReference type="SAM" id="Phobius"/>
    </source>
</evidence>
<dbReference type="AlphaFoldDB" id="A0A178IJE7"/>
<keyword evidence="3" id="KW-0012">Acyltransferase</keyword>
<dbReference type="InterPro" id="IPR002123">
    <property type="entry name" value="Plipid/glycerol_acylTrfase"/>
</dbReference>
<dbReference type="GO" id="GO:0006654">
    <property type="term" value="P:phosphatidic acid biosynthetic process"/>
    <property type="evidence" value="ECO:0007669"/>
    <property type="project" value="TreeGrafter"/>
</dbReference>
<keyword evidence="4" id="KW-0812">Transmembrane</keyword>
<keyword evidence="2" id="KW-0808">Transferase</keyword>
<dbReference type="PROSITE" id="PS51257">
    <property type="entry name" value="PROKAR_LIPOPROTEIN"/>
    <property type="match status" value="1"/>
</dbReference>
<dbReference type="STRING" id="1184151.AW736_14190"/>
<dbReference type="SUPFAM" id="SSF69593">
    <property type="entry name" value="Glycerol-3-phosphate (1)-acyltransferase"/>
    <property type="match status" value="1"/>
</dbReference>
<reference evidence="6 7" key="1">
    <citation type="submission" date="2016-01" db="EMBL/GenBank/DDBJ databases">
        <title>High potential of lignocellulose degradation of a new Verrucomicrobia species.</title>
        <authorList>
            <person name="Wang Y."/>
            <person name="Shi Y."/>
            <person name="Qiu Z."/>
            <person name="Liu S."/>
            <person name="Yang H."/>
        </authorList>
    </citation>
    <scope>NUCLEOTIDE SEQUENCE [LARGE SCALE GENOMIC DNA]</scope>
    <source>
        <strain evidence="6 7">TSB47</strain>
    </source>
</reference>
<evidence type="ECO:0000256" key="2">
    <source>
        <dbReference type="ARBA" id="ARBA00022679"/>
    </source>
</evidence>
<dbReference type="GO" id="GO:0003841">
    <property type="term" value="F:1-acylglycerol-3-phosphate O-acyltransferase activity"/>
    <property type="evidence" value="ECO:0007669"/>
    <property type="project" value="TreeGrafter"/>
</dbReference>
<evidence type="ECO:0000256" key="1">
    <source>
        <dbReference type="ARBA" id="ARBA00005189"/>
    </source>
</evidence>
<proteinExistence type="predicted"/>